<name>A0AAD9P3Q8_RIDPI</name>
<keyword evidence="3" id="KW-1185">Reference proteome</keyword>
<sequence>MLKALGLKKPATEEQLQQYGEQKCTCERLQSDINALRTAIDQLGTSYGSHKGDFALGRYDQLKKMIKEAVRQHKGVADRQGGGGGEGRPRGAIARLLQSAKGFATQDQQPKPVPPTVANMTSKEMVAELQRLGRETQQLQRDRRNYSETLERLSTEYENSKKYPPPQRLARDLLDADNSADRPLVVRHLEPQPQKTFTASIHRTLKYS</sequence>
<feature type="coiled-coil region" evidence="1">
    <location>
        <begin position="122"/>
        <end position="156"/>
    </location>
</feature>
<evidence type="ECO:0000313" key="2">
    <source>
        <dbReference type="EMBL" id="KAK2187606.1"/>
    </source>
</evidence>
<evidence type="ECO:0000256" key="1">
    <source>
        <dbReference type="SAM" id="Coils"/>
    </source>
</evidence>
<evidence type="ECO:0000313" key="3">
    <source>
        <dbReference type="Proteomes" id="UP001209878"/>
    </source>
</evidence>
<dbReference type="EMBL" id="JAODUO010000160">
    <property type="protein sequence ID" value="KAK2187606.1"/>
    <property type="molecule type" value="Genomic_DNA"/>
</dbReference>
<protein>
    <submittedName>
        <fullName evidence="2">Uncharacterized protein</fullName>
    </submittedName>
</protein>
<dbReference type="Proteomes" id="UP001209878">
    <property type="component" value="Unassembled WGS sequence"/>
</dbReference>
<proteinExistence type="predicted"/>
<reference evidence="2" key="1">
    <citation type="journal article" date="2023" name="Mol. Biol. Evol.">
        <title>Third-Generation Sequencing Reveals the Adaptive Role of the Epigenome in Three Deep-Sea Polychaetes.</title>
        <authorList>
            <person name="Perez M."/>
            <person name="Aroh O."/>
            <person name="Sun Y."/>
            <person name="Lan Y."/>
            <person name="Juniper S.K."/>
            <person name="Young C.R."/>
            <person name="Angers B."/>
            <person name="Qian P.Y."/>
        </authorList>
    </citation>
    <scope>NUCLEOTIDE SEQUENCE</scope>
    <source>
        <strain evidence="2">R07B-5</strain>
    </source>
</reference>
<gene>
    <name evidence="2" type="ORF">NP493_160g02002</name>
</gene>
<organism evidence="2 3">
    <name type="scientific">Ridgeia piscesae</name>
    <name type="common">Tubeworm</name>
    <dbReference type="NCBI Taxonomy" id="27915"/>
    <lineage>
        <taxon>Eukaryota</taxon>
        <taxon>Metazoa</taxon>
        <taxon>Spiralia</taxon>
        <taxon>Lophotrochozoa</taxon>
        <taxon>Annelida</taxon>
        <taxon>Polychaeta</taxon>
        <taxon>Sedentaria</taxon>
        <taxon>Canalipalpata</taxon>
        <taxon>Sabellida</taxon>
        <taxon>Siboglinidae</taxon>
        <taxon>Ridgeia</taxon>
    </lineage>
</organism>
<dbReference type="AlphaFoldDB" id="A0AAD9P3Q8"/>
<comment type="caution">
    <text evidence="2">The sequence shown here is derived from an EMBL/GenBank/DDBJ whole genome shotgun (WGS) entry which is preliminary data.</text>
</comment>
<keyword evidence="1" id="KW-0175">Coiled coil</keyword>
<accession>A0AAD9P3Q8</accession>